<organism evidence="1 2">
    <name type="scientific">Basidiobolus ranarum</name>
    <dbReference type="NCBI Taxonomy" id="34480"/>
    <lineage>
        <taxon>Eukaryota</taxon>
        <taxon>Fungi</taxon>
        <taxon>Fungi incertae sedis</taxon>
        <taxon>Zoopagomycota</taxon>
        <taxon>Entomophthoromycotina</taxon>
        <taxon>Basidiobolomycetes</taxon>
        <taxon>Basidiobolales</taxon>
        <taxon>Basidiobolaceae</taxon>
        <taxon>Basidiobolus</taxon>
    </lineage>
</organism>
<evidence type="ECO:0000313" key="2">
    <source>
        <dbReference type="Proteomes" id="UP001479436"/>
    </source>
</evidence>
<sequence>MHQNQALERIQSRHLLCQKSASLGLAAVLPSKEEEFPVLRLVGGGIKRDEFTTFPLLHASTAVGLSLYAQREPAIFRLLAFHPYLIGKPAGEWWRSLSGFLLLGQTPLSSLIAGYQLVTFESALDLEMRKTVNLPSVPSSLEEITHPNSPKSLILRVKRALLTNKLLHANLISALTLIGIEFFEYKYTKRGTYGQGFTPMATKLAYAHSFLMGMIAPERVFKVMAFIPIKAALLPFINCLLDRGESWKDLVKGMIAALATAYTLQLRRQDGKKAIDLLDINRTIHIFNPFSA</sequence>
<dbReference type="EMBL" id="JASJQH010006992">
    <property type="protein sequence ID" value="KAK9721076.1"/>
    <property type="molecule type" value="Genomic_DNA"/>
</dbReference>
<comment type="caution">
    <text evidence="1">The sequence shown here is derived from an EMBL/GenBank/DDBJ whole genome shotgun (WGS) entry which is preliminary data.</text>
</comment>
<accession>A0ABR2W5T4</accession>
<reference evidence="1 2" key="1">
    <citation type="submission" date="2023-04" db="EMBL/GenBank/DDBJ databases">
        <title>Genome of Basidiobolus ranarum AG-B5.</title>
        <authorList>
            <person name="Stajich J.E."/>
            <person name="Carter-House D."/>
            <person name="Gryganskyi A."/>
        </authorList>
    </citation>
    <scope>NUCLEOTIDE SEQUENCE [LARGE SCALE GENOMIC DNA]</scope>
    <source>
        <strain evidence="1 2">AG-B5</strain>
    </source>
</reference>
<name>A0ABR2W5T4_9FUNG</name>
<dbReference type="Proteomes" id="UP001479436">
    <property type="component" value="Unassembled WGS sequence"/>
</dbReference>
<protein>
    <submittedName>
        <fullName evidence="1">Uncharacterized protein</fullName>
    </submittedName>
</protein>
<gene>
    <name evidence="1" type="ORF">K7432_003716</name>
</gene>
<evidence type="ECO:0000313" key="1">
    <source>
        <dbReference type="EMBL" id="KAK9721076.1"/>
    </source>
</evidence>
<keyword evidence="2" id="KW-1185">Reference proteome</keyword>
<proteinExistence type="predicted"/>